<dbReference type="Proteomes" id="UP000294844">
    <property type="component" value="Unassembled WGS sequence"/>
</dbReference>
<accession>A0A4V3HZD4</accession>
<evidence type="ECO:0000313" key="5">
    <source>
        <dbReference type="Proteomes" id="UP000295685"/>
    </source>
</evidence>
<feature type="transmembrane region" description="Helical" evidence="1">
    <location>
        <begin position="6"/>
        <end position="22"/>
    </location>
</feature>
<name>A0A4V3HZD4_9MYCO</name>
<keyword evidence="1" id="KW-0472">Membrane</keyword>
<comment type="caution">
    <text evidence="2">The sequence shown here is derived from an EMBL/GenBank/DDBJ whole genome shotgun (WGS) entry which is preliminary data.</text>
</comment>
<feature type="transmembrane region" description="Helical" evidence="1">
    <location>
        <begin position="40"/>
        <end position="57"/>
    </location>
</feature>
<dbReference type="AlphaFoldDB" id="A0A4V3HZD4"/>
<feature type="transmembrane region" description="Helical" evidence="1">
    <location>
        <begin position="63"/>
        <end position="84"/>
    </location>
</feature>
<gene>
    <name evidence="3" type="ORF">CCUG60883_00068</name>
    <name evidence="2" type="ORF">CCUG60885_03127</name>
</gene>
<reference evidence="4 5" key="1">
    <citation type="journal article" date="2019" name="Sci. Rep.">
        <title>Extended insight into the Mycobacterium chelonae-abscessus complex through whole genome sequencing of Mycobacterium salmoniphilum outbreak and Mycobacterium salmoniphilum-like strains.</title>
        <authorList>
            <person name="Behra P.R.K."/>
            <person name="Das S."/>
            <person name="Pettersson B.M.F."/>
            <person name="Shirreff L."/>
            <person name="DuCote T."/>
            <person name="Jacobsson K.G."/>
            <person name="Ennis D.G."/>
            <person name="Kirsebom L.A."/>
        </authorList>
    </citation>
    <scope>NUCLEOTIDE SEQUENCE [LARGE SCALE GENOMIC DNA]</scope>
    <source>
        <strain evidence="3 4">CCUG 60883</strain>
        <strain evidence="2 5">CCUG 60885</strain>
    </source>
</reference>
<dbReference type="EMBL" id="PECM01000001">
    <property type="protein sequence ID" value="TEA09307.1"/>
    <property type="molecule type" value="Genomic_DNA"/>
</dbReference>
<dbReference type="EMBL" id="PECK01000006">
    <property type="protein sequence ID" value="TDZ93524.1"/>
    <property type="molecule type" value="Genomic_DNA"/>
</dbReference>
<dbReference type="RefSeq" id="WP_134147448.1">
    <property type="nucleotide sequence ID" value="NZ_PECK01000006.1"/>
</dbReference>
<evidence type="ECO:0000313" key="2">
    <source>
        <dbReference type="EMBL" id="TDZ93524.1"/>
    </source>
</evidence>
<sequence>MAYLLLLALLLFYSGIIAYRISRQQAELRYLKNKIDGNDILKIVLTAIAGALFLLLLSPKNEVIYHISLWGVAALTLLATAIAFRMGSNRKLVHQTAKFAAIYLVAIFPLTILSSQNPTPASPSDILSAMRAGQIPNEFPIVTEDAGAELKQRDCVNLDQELGKTRLNKVQCGDTSAFRVIQVVSIKEQCVDDADLTYSSVTKRYVACLDYDWSADRCLMVKQGRPVRKVDCATPDSERVEAIVISTDNTLNCSQGGFAHPVRRFTVCTEAQK</sequence>
<proteinExistence type="predicted"/>
<evidence type="ECO:0000256" key="1">
    <source>
        <dbReference type="SAM" id="Phobius"/>
    </source>
</evidence>
<keyword evidence="1" id="KW-1133">Transmembrane helix</keyword>
<feature type="transmembrane region" description="Helical" evidence="1">
    <location>
        <begin position="96"/>
        <end position="114"/>
    </location>
</feature>
<evidence type="ECO:0000313" key="4">
    <source>
        <dbReference type="Proteomes" id="UP000294844"/>
    </source>
</evidence>
<organism evidence="2 5">
    <name type="scientific">Mycobacteroides salmoniphilum</name>
    <dbReference type="NCBI Taxonomy" id="404941"/>
    <lineage>
        <taxon>Bacteria</taxon>
        <taxon>Bacillati</taxon>
        <taxon>Actinomycetota</taxon>
        <taxon>Actinomycetes</taxon>
        <taxon>Mycobacteriales</taxon>
        <taxon>Mycobacteriaceae</taxon>
        <taxon>Mycobacteroides</taxon>
    </lineage>
</organism>
<dbReference type="Proteomes" id="UP000295685">
    <property type="component" value="Unassembled WGS sequence"/>
</dbReference>
<keyword evidence="1" id="KW-0812">Transmembrane</keyword>
<keyword evidence="4" id="KW-1185">Reference proteome</keyword>
<protein>
    <submittedName>
        <fullName evidence="2">Uncharacterized protein</fullName>
    </submittedName>
</protein>
<evidence type="ECO:0000313" key="3">
    <source>
        <dbReference type="EMBL" id="TEA09307.1"/>
    </source>
</evidence>